<dbReference type="PROSITE" id="PS51170">
    <property type="entry name" value="CW"/>
    <property type="match status" value="2"/>
</dbReference>
<proteinExistence type="predicted"/>
<dbReference type="EMBL" id="JYGQ01000004">
    <property type="protein sequence ID" value="KJQ69841.1"/>
    <property type="molecule type" value="Genomic_DNA"/>
</dbReference>
<dbReference type="PATRIC" id="fig|28037.100.peg.210"/>
<dbReference type="RefSeq" id="WP_033686260.1">
    <property type="nucleotide sequence ID" value="NZ_JYGQ01000004.1"/>
</dbReference>
<dbReference type="Gene3D" id="2.20.120.10">
    <property type="entry name" value="Multimodular pneumococcal cell wall endolysin, domain 3"/>
    <property type="match status" value="1"/>
</dbReference>
<name>A0A081QD15_STRMT</name>
<evidence type="ECO:0000313" key="5">
    <source>
        <dbReference type="Proteomes" id="UP000033415"/>
    </source>
</evidence>
<feature type="domain" description="Peptidase C51" evidence="3">
    <location>
        <begin position="6"/>
        <end position="140"/>
    </location>
</feature>
<dbReference type="Pfam" id="PF19127">
    <property type="entry name" value="Choline_bind_3"/>
    <property type="match status" value="1"/>
</dbReference>
<evidence type="ECO:0000313" key="4">
    <source>
        <dbReference type="EMBL" id="KJQ69841.1"/>
    </source>
</evidence>
<feature type="repeat" description="Cell wall-binding" evidence="2">
    <location>
        <begin position="208"/>
        <end position="227"/>
    </location>
</feature>
<dbReference type="Proteomes" id="UP000033415">
    <property type="component" value="Unassembled WGS sequence"/>
</dbReference>
<dbReference type="Pfam" id="PF05257">
    <property type="entry name" value="CHAP"/>
    <property type="match status" value="1"/>
</dbReference>
<evidence type="ECO:0000256" key="1">
    <source>
        <dbReference type="ARBA" id="ARBA00022737"/>
    </source>
</evidence>
<gene>
    <name evidence="4" type="primary">lytA_2</name>
    <name evidence="4" type="ORF">TZ91_01679</name>
</gene>
<keyword evidence="1" id="KW-0677">Repeat</keyword>
<dbReference type="Pfam" id="PF01473">
    <property type="entry name" value="Choline_bind_1"/>
    <property type="match status" value="3"/>
</dbReference>
<dbReference type="PROSITE" id="PS50911">
    <property type="entry name" value="CHAP"/>
    <property type="match status" value="1"/>
</dbReference>
<sequence length="288" mass="33527">MSKKQEMIQFFIDKANAGDGVDNDGAYGFQCADVPCYGLRHWYGVTLWGNAYDLLESARSQGLKVVYDADYPKAGWFFVKSYVAGDGVNYGHTGLVYEDSDGYTIKTIEQNIDGNWDYLEVGGPCRYNERSVDEIVGYIVPPEEVETGWQQNQYGWWWVREDGSYPTEKWEKINDAWYYFDDKGFMKRSTWLNYKDAWYWFTDSGSMATGWARINNAWYYFDEEGKMVTGWIKHKLTWYYLDHKNGNMVSNSFVQSADKKGWYYIKADGTMADKPEFTVEPEGLITTK</sequence>
<evidence type="ECO:0000259" key="3">
    <source>
        <dbReference type="PROSITE" id="PS50911"/>
    </source>
</evidence>
<dbReference type="InterPro" id="IPR018337">
    <property type="entry name" value="Cell_wall/Cho-bd_repeat"/>
</dbReference>
<dbReference type="Gene3D" id="3.90.1720.10">
    <property type="entry name" value="endopeptidase domain like (from Nostoc punctiforme)"/>
    <property type="match status" value="1"/>
</dbReference>
<dbReference type="GO" id="GO:0008745">
    <property type="term" value="F:N-acetylmuramoyl-L-alanine amidase activity"/>
    <property type="evidence" value="ECO:0007669"/>
    <property type="project" value="UniProtKB-EC"/>
</dbReference>
<feature type="repeat" description="Cell wall-binding" evidence="2">
    <location>
        <begin position="167"/>
        <end position="186"/>
    </location>
</feature>
<comment type="caution">
    <text evidence="4">The sequence shown here is derived from an EMBL/GenBank/DDBJ whole genome shotgun (WGS) entry which is preliminary data.</text>
</comment>
<dbReference type="AlphaFoldDB" id="A0A081QD15"/>
<protein>
    <submittedName>
        <fullName evidence="4">N-acetylmuramoyl-L-alanine amidase</fullName>
        <ecNumber evidence="4">3.5.1.28</ecNumber>
    </submittedName>
</protein>
<dbReference type="EC" id="3.5.1.28" evidence="4"/>
<reference evidence="4 5" key="1">
    <citation type="submission" date="2015-02" db="EMBL/GenBank/DDBJ databases">
        <title>Evolution of amylase-binding proteins of oral streptococcal species.</title>
        <authorList>
            <person name="Haase E.M."/>
        </authorList>
    </citation>
    <scope>NUCLEOTIDE SEQUENCE [LARGE SCALE GENOMIC DNA]</scope>
    <source>
        <strain evidence="4 5">SK137</strain>
    </source>
</reference>
<accession>A0A081QD15</accession>
<dbReference type="SUPFAM" id="SSF69360">
    <property type="entry name" value="Cell wall binding repeat"/>
    <property type="match status" value="1"/>
</dbReference>
<keyword evidence="4" id="KW-0378">Hydrolase</keyword>
<dbReference type="InterPro" id="IPR007921">
    <property type="entry name" value="CHAP_dom"/>
</dbReference>
<dbReference type="Gene3D" id="2.10.270.10">
    <property type="entry name" value="Cholin Binding"/>
    <property type="match status" value="1"/>
</dbReference>
<organism evidence="4 5">
    <name type="scientific">Streptococcus mitis</name>
    <dbReference type="NCBI Taxonomy" id="28037"/>
    <lineage>
        <taxon>Bacteria</taxon>
        <taxon>Bacillati</taxon>
        <taxon>Bacillota</taxon>
        <taxon>Bacilli</taxon>
        <taxon>Lactobacillales</taxon>
        <taxon>Streptococcaceae</taxon>
        <taxon>Streptococcus</taxon>
        <taxon>Streptococcus mitis group</taxon>
    </lineage>
</organism>
<evidence type="ECO:0000256" key="2">
    <source>
        <dbReference type="PROSITE-ProRule" id="PRU00591"/>
    </source>
</evidence>